<dbReference type="AlphaFoldDB" id="J2ZRV2"/>
<proteinExistence type="predicted"/>
<dbReference type="eggNOG" id="ENOG5031H4I">
    <property type="taxonomic scope" value="Bacteria"/>
</dbReference>
<evidence type="ECO:0000313" key="3">
    <source>
        <dbReference type="Proteomes" id="UP000007814"/>
    </source>
</evidence>
<keyword evidence="1" id="KW-0812">Transmembrane</keyword>
<protein>
    <submittedName>
        <fullName evidence="2">Uncharacterized protein</fullName>
    </submittedName>
</protein>
<feature type="transmembrane region" description="Helical" evidence="1">
    <location>
        <begin position="152"/>
        <end position="177"/>
    </location>
</feature>
<evidence type="ECO:0000256" key="1">
    <source>
        <dbReference type="SAM" id="Phobius"/>
    </source>
</evidence>
<comment type="caution">
    <text evidence="2">The sequence shown here is derived from an EMBL/GenBank/DDBJ whole genome shotgun (WGS) entry which is preliminary data.</text>
</comment>
<keyword evidence="1" id="KW-0472">Membrane</keyword>
<feature type="transmembrane region" description="Helical" evidence="1">
    <location>
        <begin position="68"/>
        <end position="88"/>
    </location>
</feature>
<dbReference type="EMBL" id="ALJK01000075">
    <property type="protein sequence ID" value="EJN85320.1"/>
    <property type="molecule type" value="Genomic_DNA"/>
</dbReference>
<dbReference type="PATRIC" id="fig|1115803.3.peg.905"/>
<evidence type="ECO:0000313" key="2">
    <source>
        <dbReference type="EMBL" id="EJN85320.1"/>
    </source>
</evidence>
<accession>J2ZRV2</accession>
<organism evidence="2 3">
    <name type="scientific">Actinomyces naeslundii (strain ATCC 12104 / DSM 43013 / CCUG 2238 / JCM 8349 / NCTC 10301 / Howell 279)</name>
    <dbReference type="NCBI Taxonomy" id="1115803"/>
    <lineage>
        <taxon>Bacteria</taxon>
        <taxon>Bacillati</taxon>
        <taxon>Actinomycetota</taxon>
        <taxon>Actinomycetes</taxon>
        <taxon>Actinomycetales</taxon>
        <taxon>Actinomycetaceae</taxon>
        <taxon>Actinomyces</taxon>
    </lineage>
</organism>
<name>J2ZRV2_ACTNH</name>
<reference evidence="2 3" key="1">
    <citation type="submission" date="2012-07" db="EMBL/GenBank/DDBJ databases">
        <authorList>
            <person name="Durkin A.S."/>
            <person name="McCorrison J."/>
            <person name="Torralba M."/>
            <person name="Gillis M."/>
            <person name="Methe B."/>
            <person name="Sutton G."/>
            <person name="Nelson K.E."/>
        </authorList>
    </citation>
    <scope>NUCLEOTIDE SEQUENCE [LARGE SCALE GENOMIC DNA]</scope>
    <source>
        <strain evidence="3">ATCC 12104 / DSM 43013 / CCUG 2238 / JCM 8349 / NCTC 10301 / Howell 279</strain>
    </source>
</reference>
<dbReference type="Proteomes" id="UP000007814">
    <property type="component" value="Unassembled WGS sequence"/>
</dbReference>
<gene>
    <name evidence="2" type="ORF">HMPREF1129_2537</name>
</gene>
<feature type="transmembrane region" description="Helical" evidence="1">
    <location>
        <begin position="128"/>
        <end position="145"/>
    </location>
</feature>
<keyword evidence="1" id="KW-1133">Transmembrane helix</keyword>
<sequence length="180" mass="19112">MDMNLDPFLPCHAAVATDAFGPVSGPVRTPTRFQAFAGTEVLGPGADEPVRPAHSDEVSIHERRRGYVHWYVAAGAEAVALALLIVVVGQRLSPVLGSVAHGGTAWMHDLLVESRELLARMSDAEVRTWLPSVLAALLIIVGPWLRRLAARWGLGALAGSRAVSVLTWLVVAAAGVWGLS</sequence>